<dbReference type="Gene3D" id="2.40.110.10">
    <property type="entry name" value="Butyryl-CoA Dehydrogenase, subunit A, domain 2"/>
    <property type="match status" value="1"/>
</dbReference>
<dbReference type="SUPFAM" id="SSF56645">
    <property type="entry name" value="Acyl-CoA dehydrogenase NM domain-like"/>
    <property type="match status" value="1"/>
</dbReference>
<evidence type="ECO:0000313" key="4">
    <source>
        <dbReference type="EMBL" id="UUP14472.1"/>
    </source>
</evidence>
<feature type="domain" description="Acyl-CoA dehydrogenase/oxidase N-terminal" evidence="2">
    <location>
        <begin position="31"/>
        <end position="97"/>
    </location>
</feature>
<dbReference type="EMBL" id="CP102173">
    <property type="protein sequence ID" value="UUP14472.1"/>
    <property type="molecule type" value="Genomic_DNA"/>
</dbReference>
<dbReference type="SUPFAM" id="SSF47203">
    <property type="entry name" value="Acyl-CoA dehydrogenase C-terminal domain-like"/>
    <property type="match status" value="1"/>
</dbReference>
<protein>
    <submittedName>
        <fullName evidence="4">Acyl-CoA dehydrogenase family protein</fullName>
    </submittedName>
</protein>
<dbReference type="PIRSF" id="PIRSF016578">
    <property type="entry name" value="HsaA"/>
    <property type="match status" value="1"/>
</dbReference>
<dbReference type="RefSeq" id="WP_232398297.1">
    <property type="nucleotide sequence ID" value="NZ_CP102173.1"/>
</dbReference>
<dbReference type="Pfam" id="PF08028">
    <property type="entry name" value="Acyl-CoA_dh_2"/>
    <property type="match status" value="1"/>
</dbReference>
<evidence type="ECO:0000313" key="5">
    <source>
        <dbReference type="Proteomes" id="UP001316184"/>
    </source>
</evidence>
<gene>
    <name evidence="4" type="ORF">NQV15_03930</name>
</gene>
<reference evidence="4 5" key="1">
    <citation type="submission" date="2022-08" db="EMBL/GenBank/DDBJ databases">
        <title>novel species in genus Aeromicrobium.</title>
        <authorList>
            <person name="Ye L."/>
        </authorList>
    </citation>
    <scope>NUCLEOTIDE SEQUENCE [LARGE SCALE GENOMIC DNA]</scope>
    <source>
        <strain evidence="5">zg-Y1379</strain>
    </source>
</reference>
<dbReference type="InterPro" id="IPR009100">
    <property type="entry name" value="AcylCoA_DH/oxidase_NM_dom_sf"/>
</dbReference>
<feature type="domain" description="Acyl-CoA dehydrogenase C-terminal" evidence="3">
    <location>
        <begin position="250"/>
        <end position="380"/>
    </location>
</feature>
<dbReference type="InterPro" id="IPR036250">
    <property type="entry name" value="AcylCo_DH-like_C"/>
</dbReference>
<dbReference type="Gene3D" id="1.10.540.10">
    <property type="entry name" value="Acyl-CoA dehydrogenase/oxidase, N-terminal domain"/>
    <property type="match status" value="1"/>
</dbReference>
<keyword evidence="1" id="KW-0560">Oxidoreductase</keyword>
<dbReference type="Pfam" id="PF02771">
    <property type="entry name" value="Acyl-CoA_dh_N"/>
    <property type="match status" value="1"/>
</dbReference>
<dbReference type="InterPro" id="IPR046373">
    <property type="entry name" value="Acyl-CoA_Oxase/DH_mid-dom_sf"/>
</dbReference>
<accession>A0ABY5MCN0</accession>
<evidence type="ECO:0000256" key="1">
    <source>
        <dbReference type="ARBA" id="ARBA00023002"/>
    </source>
</evidence>
<evidence type="ECO:0000259" key="3">
    <source>
        <dbReference type="Pfam" id="PF08028"/>
    </source>
</evidence>
<keyword evidence="5" id="KW-1185">Reference proteome</keyword>
<organism evidence="4 5">
    <name type="scientific">Aeromicrobium wangtongii</name>
    <dbReference type="NCBI Taxonomy" id="2969247"/>
    <lineage>
        <taxon>Bacteria</taxon>
        <taxon>Bacillati</taxon>
        <taxon>Actinomycetota</taxon>
        <taxon>Actinomycetes</taxon>
        <taxon>Propionibacteriales</taxon>
        <taxon>Nocardioidaceae</taxon>
        <taxon>Aeromicrobium</taxon>
    </lineage>
</organism>
<dbReference type="InterPro" id="IPR013107">
    <property type="entry name" value="Acyl-CoA_DH_C"/>
</dbReference>
<dbReference type="PANTHER" id="PTHR43884:SF12">
    <property type="entry name" value="ISOVALERYL-COA DEHYDROGENASE, MITOCHONDRIAL-RELATED"/>
    <property type="match status" value="1"/>
</dbReference>
<name>A0ABY5MCN0_9ACTN</name>
<dbReference type="PANTHER" id="PTHR43884">
    <property type="entry name" value="ACYL-COA DEHYDROGENASE"/>
    <property type="match status" value="1"/>
</dbReference>
<dbReference type="InterPro" id="IPR037069">
    <property type="entry name" value="AcylCoA_DH/ox_N_sf"/>
</dbReference>
<dbReference type="InterPro" id="IPR013786">
    <property type="entry name" value="AcylCoA_DH/ox_N"/>
</dbReference>
<dbReference type="Gene3D" id="1.20.140.10">
    <property type="entry name" value="Butyryl-CoA Dehydrogenase, subunit A, domain 3"/>
    <property type="match status" value="1"/>
</dbReference>
<sequence length="397" mass="42669">MSEIDVLSSSRVEGAGTGLIDRARGIREILSAEAAGAETNGQLSQRAVEAMVGAGLPWSLVPEKWGGSGVTDIVEMLDVLEEVSYADGSAGWVLMATAFGNDMVGSILDPETAESMVGSETRGIVCGAVAQTGRADRVDGGYKVSGRWQFGSGANYATFFVAGCVGYDRDGRQMTHEGNPAWILPLIPAHDVELLGNWNVSGLQGTASWDYAVNDVFVPDARIIELPSPDIRRQDSVFRLGFLSCVYAQHSGVALGVMKRAFAELASVIAGKKRVGYEGTIGESPVFLYEFARKEAEYRAVRAGTREAFDEVQNSFAKNGSVSDLDMAKLQVTCAWMTQSAMELVAWCHSWGGSASVREPSVLSRCLRDISVAGNHLYVDRINLVGGAGRILHDWRE</sequence>
<proteinExistence type="predicted"/>
<evidence type="ECO:0000259" key="2">
    <source>
        <dbReference type="Pfam" id="PF02771"/>
    </source>
</evidence>
<dbReference type="Proteomes" id="UP001316184">
    <property type="component" value="Chromosome"/>
</dbReference>